<dbReference type="Gene3D" id="3.30.70.1290">
    <property type="entry name" value="Transposase IS200-like"/>
    <property type="match status" value="1"/>
</dbReference>
<dbReference type="GO" id="GO:0003677">
    <property type="term" value="F:DNA binding"/>
    <property type="evidence" value="ECO:0007669"/>
    <property type="project" value="InterPro"/>
</dbReference>
<comment type="caution">
    <text evidence="2">The sequence shown here is derived from an EMBL/GenBank/DDBJ whole genome shotgun (WGS) entry which is preliminary data.</text>
</comment>
<evidence type="ECO:0000313" key="3">
    <source>
        <dbReference type="Proteomes" id="UP000320184"/>
    </source>
</evidence>
<dbReference type="GO" id="GO:0006313">
    <property type="term" value="P:DNA transposition"/>
    <property type="evidence" value="ECO:0007669"/>
    <property type="project" value="InterPro"/>
</dbReference>
<dbReference type="SMART" id="SM01321">
    <property type="entry name" value="Y1_Tnp"/>
    <property type="match status" value="1"/>
</dbReference>
<proteinExistence type="predicted"/>
<name>A0A538SP06_UNCEI</name>
<dbReference type="Pfam" id="PF01797">
    <property type="entry name" value="Y1_Tnp"/>
    <property type="match status" value="1"/>
</dbReference>
<gene>
    <name evidence="2" type="ORF">E6K73_01795</name>
</gene>
<reference evidence="2 3" key="1">
    <citation type="journal article" date="2019" name="Nat. Microbiol.">
        <title>Mediterranean grassland soil C-N compound turnover is dependent on rainfall and depth, and is mediated by genomically divergent microorganisms.</title>
        <authorList>
            <person name="Diamond S."/>
            <person name="Andeer P.F."/>
            <person name="Li Z."/>
            <person name="Crits-Christoph A."/>
            <person name="Burstein D."/>
            <person name="Anantharaman K."/>
            <person name="Lane K.R."/>
            <person name="Thomas B.C."/>
            <person name="Pan C."/>
            <person name="Northen T.R."/>
            <person name="Banfield J.F."/>
        </authorList>
    </citation>
    <scope>NUCLEOTIDE SEQUENCE [LARGE SCALE GENOMIC DNA]</scope>
    <source>
        <strain evidence="2">WS_3</strain>
    </source>
</reference>
<dbReference type="InterPro" id="IPR036515">
    <property type="entry name" value="Transposase_17_sf"/>
</dbReference>
<dbReference type="GO" id="GO:0004803">
    <property type="term" value="F:transposase activity"/>
    <property type="evidence" value="ECO:0007669"/>
    <property type="project" value="InterPro"/>
</dbReference>
<dbReference type="AlphaFoldDB" id="A0A538SP06"/>
<evidence type="ECO:0000313" key="2">
    <source>
        <dbReference type="EMBL" id="TMQ53096.1"/>
    </source>
</evidence>
<protein>
    <recommendedName>
        <fullName evidence="1">Transposase IS200-like domain-containing protein</fullName>
    </recommendedName>
</protein>
<dbReference type="Proteomes" id="UP000320184">
    <property type="component" value="Unassembled WGS sequence"/>
</dbReference>
<organism evidence="2 3">
    <name type="scientific">Eiseniibacteriota bacterium</name>
    <dbReference type="NCBI Taxonomy" id="2212470"/>
    <lineage>
        <taxon>Bacteria</taxon>
        <taxon>Candidatus Eiseniibacteriota</taxon>
    </lineage>
</organism>
<evidence type="ECO:0000259" key="1">
    <source>
        <dbReference type="SMART" id="SM01321"/>
    </source>
</evidence>
<dbReference type="InterPro" id="IPR002686">
    <property type="entry name" value="Transposase_17"/>
</dbReference>
<feature type="domain" description="Transposase IS200-like" evidence="1">
    <location>
        <begin position="1"/>
        <end position="97"/>
    </location>
</feature>
<accession>A0A538SP06</accession>
<sequence>MLGRRRSCVACFRRLRARHGTRVIELGIVRNHLHLVLELPPRVDVPRLVQGLKGASARIANRDGVMPRARLRWADGYDLRSLSVRDLARAIRYVRTQATRHPELAVDESPG</sequence>
<dbReference type="EMBL" id="VBOT01000023">
    <property type="protein sequence ID" value="TMQ53096.1"/>
    <property type="molecule type" value="Genomic_DNA"/>
</dbReference>
<dbReference type="SUPFAM" id="SSF143422">
    <property type="entry name" value="Transposase IS200-like"/>
    <property type="match status" value="1"/>
</dbReference>